<dbReference type="Gene3D" id="3.40.930.10">
    <property type="entry name" value="Mannitol-specific EII, Chain A"/>
    <property type="match status" value="1"/>
</dbReference>
<keyword evidence="2" id="KW-0762">Sugar transport</keyword>
<dbReference type="InterPro" id="IPR016152">
    <property type="entry name" value="PTrfase/Anion_transptr"/>
</dbReference>
<organism evidence="2 3">
    <name type="scientific">Liquorilactobacillus nagelii</name>
    <dbReference type="NCBI Taxonomy" id="82688"/>
    <lineage>
        <taxon>Bacteria</taxon>
        <taxon>Bacillati</taxon>
        <taxon>Bacillota</taxon>
        <taxon>Bacilli</taxon>
        <taxon>Lactobacillales</taxon>
        <taxon>Lactobacillaceae</taxon>
        <taxon>Liquorilactobacillus</taxon>
    </lineage>
</organism>
<evidence type="ECO:0000313" key="3">
    <source>
        <dbReference type="Proteomes" id="UP000324497"/>
    </source>
</evidence>
<keyword evidence="2" id="KW-0813">Transport</keyword>
<dbReference type="KEGG" id="lng:BSQ50_09230"/>
<reference evidence="2 3" key="1">
    <citation type="submission" date="2016-11" db="EMBL/GenBank/DDBJ databases">
        <title>Interaction between Lactobacillus species and yeast in water kefir.</title>
        <authorList>
            <person name="Behr J."/>
            <person name="Xu D."/>
            <person name="Vogel R.F."/>
        </authorList>
    </citation>
    <scope>NUCLEOTIDE SEQUENCE [LARGE SCALE GENOMIC DNA]</scope>
    <source>
        <strain evidence="2 3">TMW 1.1827</strain>
    </source>
</reference>
<proteinExistence type="predicted"/>
<evidence type="ECO:0000259" key="1">
    <source>
        <dbReference type="PROSITE" id="PS51094"/>
    </source>
</evidence>
<name>A0A3Q8CHW5_9LACO</name>
<dbReference type="Proteomes" id="UP000324497">
    <property type="component" value="Chromosome"/>
</dbReference>
<dbReference type="PANTHER" id="PTHR47738:SF3">
    <property type="entry name" value="PHOSPHOTRANSFERASE SYSTEM MANNITOL_FRUCTOSE-SPECIFIC IIA DOMAIN CONTAINING PROTEIN"/>
    <property type="match status" value="1"/>
</dbReference>
<dbReference type="PROSITE" id="PS51094">
    <property type="entry name" value="PTS_EIIA_TYPE_2"/>
    <property type="match status" value="1"/>
</dbReference>
<dbReference type="Pfam" id="PF00359">
    <property type="entry name" value="PTS_EIIA_2"/>
    <property type="match status" value="1"/>
</dbReference>
<dbReference type="SUPFAM" id="SSF55804">
    <property type="entry name" value="Phoshotransferase/anion transport protein"/>
    <property type="match status" value="1"/>
</dbReference>
<dbReference type="InterPro" id="IPR051541">
    <property type="entry name" value="PTS_SugarTrans_NitroReg"/>
</dbReference>
<dbReference type="PANTHER" id="PTHR47738">
    <property type="entry name" value="PTS SYSTEM FRUCTOSE-LIKE EIIA COMPONENT-RELATED"/>
    <property type="match status" value="1"/>
</dbReference>
<dbReference type="InterPro" id="IPR002178">
    <property type="entry name" value="PTS_EIIA_type-2_dom"/>
</dbReference>
<gene>
    <name evidence="2" type="ORF">BSQ50_09230</name>
</gene>
<dbReference type="EMBL" id="CP018180">
    <property type="protein sequence ID" value="AUJ33259.1"/>
    <property type="molecule type" value="Genomic_DNA"/>
</dbReference>
<dbReference type="RefSeq" id="WP_148127355.1">
    <property type="nucleotide sequence ID" value="NZ_CP018180.1"/>
</dbReference>
<evidence type="ECO:0000313" key="2">
    <source>
        <dbReference type="EMBL" id="AUJ33259.1"/>
    </source>
</evidence>
<feature type="domain" description="PTS EIIA type-2" evidence="1">
    <location>
        <begin position="1"/>
        <end position="154"/>
    </location>
</feature>
<accession>A0A3Q8CHW5</accession>
<keyword evidence="3" id="KW-1185">Reference proteome</keyword>
<dbReference type="AlphaFoldDB" id="A0A3Q8CHW5"/>
<protein>
    <submittedName>
        <fullName evidence="2">PTS sugar transporter subunit IIA</fullName>
    </submittedName>
</protein>
<sequence>MLFAKKDIFISQKIDQGGVFKEISQILFEEGLVKKEFLENLLLREKNFPTGIDLSVVDVEFPNVAIPHTEGEFVNVRRVIPIKLLKTIRFFNMIQPEQELKVSFMFMILNNDPEGQANVLAQIMQFLTSTPKRKLKEFFEMKKTDEIYKFLNNNFEQ</sequence>